<dbReference type="GO" id="GO:0005524">
    <property type="term" value="F:ATP binding"/>
    <property type="evidence" value="ECO:0007669"/>
    <property type="project" value="InterPro"/>
</dbReference>
<dbReference type="Pfam" id="PF00069">
    <property type="entry name" value="Pkinase"/>
    <property type="match status" value="1"/>
</dbReference>
<dbReference type="InterPro" id="IPR050235">
    <property type="entry name" value="CK1_Ser-Thr_kinase"/>
</dbReference>
<accession>A0A183F668</accession>
<proteinExistence type="predicted"/>
<dbReference type="InterPro" id="IPR000719">
    <property type="entry name" value="Prot_kinase_dom"/>
</dbReference>
<dbReference type="OrthoDB" id="2687620at2759"/>
<keyword evidence="1" id="KW-0472">Membrane</keyword>
<accession>A0A3P7X4L7</accession>
<reference evidence="3 4" key="1">
    <citation type="submission" date="2018-11" db="EMBL/GenBank/DDBJ databases">
        <authorList>
            <consortium name="Pathogen Informatics"/>
        </authorList>
    </citation>
    <scope>NUCLEOTIDE SEQUENCE [LARGE SCALE GENOMIC DNA]</scope>
</reference>
<dbReference type="PROSITE" id="PS50011">
    <property type="entry name" value="PROTEIN_KINASE_DOM"/>
    <property type="match status" value="1"/>
</dbReference>
<keyword evidence="4" id="KW-1185">Reference proteome</keyword>
<evidence type="ECO:0000313" key="5">
    <source>
        <dbReference type="WBParaSite" id="HPBE_0000166001-mRNA-1"/>
    </source>
</evidence>
<dbReference type="EMBL" id="UZAH01001958">
    <property type="protein sequence ID" value="VDO20535.1"/>
    <property type="molecule type" value="Genomic_DNA"/>
</dbReference>
<dbReference type="SUPFAM" id="SSF56112">
    <property type="entry name" value="Protein kinase-like (PK-like)"/>
    <property type="match status" value="1"/>
</dbReference>
<reference evidence="5" key="2">
    <citation type="submission" date="2019-09" db="UniProtKB">
        <authorList>
            <consortium name="WormBaseParasite"/>
        </authorList>
    </citation>
    <scope>IDENTIFICATION</scope>
</reference>
<keyword evidence="1" id="KW-1133">Transmembrane helix</keyword>
<name>A0A183F668_HELPZ</name>
<gene>
    <name evidence="3" type="ORF">HPBE_LOCUS1661</name>
</gene>
<feature type="domain" description="Protein kinase" evidence="2">
    <location>
        <begin position="1"/>
        <end position="246"/>
    </location>
</feature>
<feature type="transmembrane region" description="Helical" evidence="1">
    <location>
        <begin position="36"/>
        <end position="67"/>
    </location>
</feature>
<dbReference type="InterPro" id="IPR011009">
    <property type="entry name" value="Kinase-like_dom_sf"/>
</dbReference>
<organism evidence="4 5">
    <name type="scientific">Heligmosomoides polygyrus</name>
    <name type="common">Parasitic roundworm</name>
    <dbReference type="NCBI Taxonomy" id="6339"/>
    <lineage>
        <taxon>Eukaryota</taxon>
        <taxon>Metazoa</taxon>
        <taxon>Ecdysozoa</taxon>
        <taxon>Nematoda</taxon>
        <taxon>Chromadorea</taxon>
        <taxon>Rhabditida</taxon>
        <taxon>Rhabditina</taxon>
        <taxon>Rhabditomorpha</taxon>
        <taxon>Strongyloidea</taxon>
        <taxon>Heligmosomidae</taxon>
        <taxon>Heligmosomoides</taxon>
    </lineage>
</organism>
<sequence>MDHCGENLRELKRATPKDQFRYGIECMQQQKIAKKLLMFCVQLSCVLACVFTSPTASFSMTTSLWIMERMLSALQFIHAHGWLHRDIKPANFCIGDQETHKLYLIDFGMYFINTDGSYKERKPSSPFHGTVRYASLNTHKRQDQCRWDDLWSVYYIAIENMVGALPWRFISDKNKVAEMKTTYQFSTLQYGDVSRLSLMNSRKPCTLHNGFRNHACLDLYKCSPTTYTRLIESSTRASTLHLHTEE</sequence>
<dbReference type="GO" id="GO:0004672">
    <property type="term" value="F:protein kinase activity"/>
    <property type="evidence" value="ECO:0007669"/>
    <property type="project" value="InterPro"/>
</dbReference>
<protein>
    <submittedName>
        <fullName evidence="5">Protein kinase domain-containing protein</fullName>
    </submittedName>
</protein>
<dbReference type="PANTHER" id="PTHR11909">
    <property type="entry name" value="CASEIN KINASE-RELATED"/>
    <property type="match status" value="1"/>
</dbReference>
<dbReference type="AlphaFoldDB" id="A0A183F668"/>
<dbReference type="Proteomes" id="UP000050761">
    <property type="component" value="Unassembled WGS sequence"/>
</dbReference>
<evidence type="ECO:0000313" key="4">
    <source>
        <dbReference type="Proteomes" id="UP000050761"/>
    </source>
</evidence>
<evidence type="ECO:0000256" key="1">
    <source>
        <dbReference type="SAM" id="Phobius"/>
    </source>
</evidence>
<evidence type="ECO:0000259" key="2">
    <source>
        <dbReference type="PROSITE" id="PS50011"/>
    </source>
</evidence>
<dbReference type="Gene3D" id="1.10.510.10">
    <property type="entry name" value="Transferase(Phosphotransferase) domain 1"/>
    <property type="match status" value="1"/>
</dbReference>
<dbReference type="WBParaSite" id="HPBE_0000166001-mRNA-1">
    <property type="protein sequence ID" value="HPBE_0000166001-mRNA-1"/>
    <property type="gene ID" value="HPBE_0000166001"/>
</dbReference>
<keyword evidence="1" id="KW-0812">Transmembrane</keyword>
<evidence type="ECO:0000313" key="3">
    <source>
        <dbReference type="EMBL" id="VDO20535.1"/>
    </source>
</evidence>